<dbReference type="SUPFAM" id="SSF55797">
    <property type="entry name" value="PR-1-like"/>
    <property type="match status" value="1"/>
</dbReference>
<dbReference type="AlphaFoldDB" id="A0A0B1RT46"/>
<feature type="chain" id="PRO_5002064151" evidence="1">
    <location>
        <begin position="18"/>
        <end position="219"/>
    </location>
</feature>
<sequence length="219" mass="25003">MWGFAVIAFALIVSSFSEEIKCPRVTKSLMTPKLREQILEFHNKKRARLASGLENNKEGKLPGAKNMYKLEWDCILEKKAQSWLRMGSWKGKEYKFEALNPWVVNYDTRYFCRTTELTFKNYIEGVLAGWWGQAEKNGLNFVANRYTAKNTREFANMAFGYSTKVGCSITHNGPEASLFCLYESGPKLGQDVYEKGEVCKEDKDCSKYVGSKCSPTDSL</sequence>
<proteinExistence type="predicted"/>
<keyword evidence="1" id="KW-0732">Signal</keyword>
<evidence type="ECO:0000313" key="3">
    <source>
        <dbReference type="EMBL" id="KHJ74816.1"/>
    </source>
</evidence>
<dbReference type="Gene3D" id="3.40.33.10">
    <property type="entry name" value="CAP"/>
    <property type="match status" value="1"/>
</dbReference>
<dbReference type="CDD" id="cd05380">
    <property type="entry name" value="CAP_euk"/>
    <property type="match status" value="1"/>
</dbReference>
<feature type="non-terminal residue" evidence="3">
    <location>
        <position position="219"/>
    </location>
</feature>
<reference evidence="3 4" key="1">
    <citation type="submission" date="2014-03" db="EMBL/GenBank/DDBJ databases">
        <title>Draft genome of the hookworm Oesophagostomum dentatum.</title>
        <authorList>
            <person name="Mitreva M."/>
        </authorList>
    </citation>
    <scope>NUCLEOTIDE SEQUENCE [LARGE SCALE GENOMIC DNA]</scope>
    <source>
        <strain evidence="3 4">OD-Hann</strain>
    </source>
</reference>
<keyword evidence="4" id="KW-1185">Reference proteome</keyword>
<dbReference type="InterPro" id="IPR035940">
    <property type="entry name" value="CAP_sf"/>
</dbReference>
<dbReference type="SMART" id="SM00198">
    <property type="entry name" value="SCP"/>
    <property type="match status" value="1"/>
</dbReference>
<name>A0A0B1RT46_OESDE</name>
<dbReference type="EMBL" id="KN613355">
    <property type="protein sequence ID" value="KHJ74816.1"/>
    <property type="molecule type" value="Genomic_DNA"/>
</dbReference>
<dbReference type="InterPro" id="IPR014044">
    <property type="entry name" value="CAP_dom"/>
</dbReference>
<evidence type="ECO:0000259" key="2">
    <source>
        <dbReference type="SMART" id="SM00198"/>
    </source>
</evidence>
<evidence type="ECO:0000313" key="4">
    <source>
        <dbReference type="Proteomes" id="UP000053660"/>
    </source>
</evidence>
<dbReference type="OrthoDB" id="5877551at2759"/>
<feature type="domain" description="SCP" evidence="2">
    <location>
        <begin position="33"/>
        <end position="189"/>
    </location>
</feature>
<evidence type="ECO:0000256" key="1">
    <source>
        <dbReference type="SAM" id="SignalP"/>
    </source>
</evidence>
<protein>
    <submittedName>
        <fullName evidence="3">SCP-like protein</fullName>
    </submittedName>
</protein>
<gene>
    <name evidence="3" type="ORF">OESDEN_25568</name>
</gene>
<accession>A0A0B1RT46</accession>
<organism evidence="3 4">
    <name type="scientific">Oesophagostomum dentatum</name>
    <name type="common">Nodular worm</name>
    <dbReference type="NCBI Taxonomy" id="61180"/>
    <lineage>
        <taxon>Eukaryota</taxon>
        <taxon>Metazoa</taxon>
        <taxon>Ecdysozoa</taxon>
        <taxon>Nematoda</taxon>
        <taxon>Chromadorea</taxon>
        <taxon>Rhabditida</taxon>
        <taxon>Rhabditina</taxon>
        <taxon>Rhabditomorpha</taxon>
        <taxon>Strongyloidea</taxon>
        <taxon>Strongylidae</taxon>
        <taxon>Oesophagostomum</taxon>
    </lineage>
</organism>
<feature type="signal peptide" evidence="1">
    <location>
        <begin position="1"/>
        <end position="17"/>
    </location>
</feature>
<dbReference type="Pfam" id="PF00188">
    <property type="entry name" value="CAP"/>
    <property type="match status" value="1"/>
</dbReference>
<dbReference type="Proteomes" id="UP000053660">
    <property type="component" value="Unassembled WGS sequence"/>
</dbReference>